<dbReference type="Proteomes" id="UP000285120">
    <property type="component" value="Unassembled WGS sequence"/>
</dbReference>
<gene>
    <name evidence="1" type="ORF">ATL39_2605</name>
</gene>
<evidence type="ECO:0000313" key="2">
    <source>
        <dbReference type="Proteomes" id="UP000285120"/>
    </source>
</evidence>
<organism evidence="1 2">
    <name type="scientific">Sinobaca qinghaiensis</name>
    <dbReference type="NCBI Taxonomy" id="342944"/>
    <lineage>
        <taxon>Bacteria</taxon>
        <taxon>Bacillati</taxon>
        <taxon>Bacillota</taxon>
        <taxon>Bacilli</taxon>
        <taxon>Bacillales</taxon>
        <taxon>Sporolactobacillaceae</taxon>
        <taxon>Sinobaca</taxon>
    </lineage>
</organism>
<comment type="caution">
    <text evidence="1">The sequence shown here is derived from an EMBL/GenBank/DDBJ whole genome shotgun (WGS) entry which is preliminary data.</text>
</comment>
<name>A0A419UZW2_9BACL</name>
<accession>A0A419UZW2</accession>
<dbReference type="EMBL" id="RAPK01000010">
    <property type="protein sequence ID" value="RKD71209.1"/>
    <property type="molecule type" value="Genomic_DNA"/>
</dbReference>
<dbReference type="AlphaFoldDB" id="A0A419UZW2"/>
<evidence type="ECO:0000313" key="1">
    <source>
        <dbReference type="EMBL" id="RKD71209.1"/>
    </source>
</evidence>
<reference evidence="1 2" key="1">
    <citation type="submission" date="2018-09" db="EMBL/GenBank/DDBJ databases">
        <title>Genomic Encyclopedia of Archaeal and Bacterial Type Strains, Phase II (KMG-II): from individual species to whole genera.</title>
        <authorList>
            <person name="Goeker M."/>
        </authorList>
    </citation>
    <scope>NUCLEOTIDE SEQUENCE [LARGE SCALE GENOMIC DNA]</scope>
    <source>
        <strain evidence="1 2">DSM 17008</strain>
    </source>
</reference>
<proteinExistence type="predicted"/>
<protein>
    <submittedName>
        <fullName evidence="1">Uncharacterized protein</fullName>
    </submittedName>
</protein>
<sequence length="34" mass="3486">MKLFIKIGLLTSAALLVAATGDVSTLGVTLPHAY</sequence>
<keyword evidence="2" id="KW-1185">Reference proteome</keyword>